<dbReference type="PANTHER" id="PTHR33619">
    <property type="entry name" value="POLYSACCHARIDE EXPORT PROTEIN GFCE-RELATED"/>
    <property type="match status" value="1"/>
</dbReference>
<feature type="compositionally biased region" description="Low complexity" evidence="1">
    <location>
        <begin position="308"/>
        <end position="318"/>
    </location>
</feature>
<feature type="compositionally biased region" description="Low complexity" evidence="1">
    <location>
        <begin position="285"/>
        <end position="300"/>
    </location>
</feature>
<sequence>MPIRAESSTPPRVASALRRKRIVAALIGSMMLSPGCAAFRPLRGVPASHVPQELLGESREGRRTINLSLLVRSPVDQHRVEGGDILAIYIPGLLGTRSLIGPALGRESVGEAPPITAPANTIDPPTMGYPITVRDDHTLVLPQLPPINVQGMTLHEVEVAIGRACQQAQLMQMNNSQIMVSLWRPREYRVMVVRQEATESTTAGGSGQGTVNPGVSKRGTGQVVRLRAYENDVLHALTSSSGGNNGLPGLDAENAIYIIRRNKARSASSAVSVAPPPVMAPPIQQPQYAPAQQPVMQRPPVQTPPQTPAYAPEQRPANPASPPAPAATSPMAPQHSEPRPPVQQPYAPPERIQYGTPQNGMPILPQSHQIIRGQSPQSRASRMQDLFGGHSTSMAGHSTQRGGSAMDVRTAEYGGRDVQATSVEPASSVYSQQPSAAPQYESYGSPGGWSHSVPAMQEQYPQGGGYPAPHSTGYGAQQGFPENAAPYGGPVYDNAPPSWNVPSYDSGYSTCQTRTPIAGLFPEQFNYEDLTIDSPNVIRIPIRLGAGETPNICEEDVTLYDGDIVFIESRESEVFYTGGLLGGGEYQLPRDRDLHVLEAVSIAQSRVGGGGGGTMSSSGGVSALNSDVTISPSRVIIRRRLEDGRIVPIEVDLYRARLKAEEDIIIQPRDLVMLQYKCGEATLAFIERHLLAGALFGVAAAQLTTGNGN</sequence>
<protein>
    <recommendedName>
        <fullName evidence="4">Polysaccharide biosynthesis/export protein</fullName>
    </recommendedName>
</protein>
<feature type="compositionally biased region" description="Polar residues" evidence="1">
    <location>
        <begin position="199"/>
        <end position="213"/>
    </location>
</feature>
<gene>
    <name evidence="2" type="ORF">Pan44_52620</name>
</gene>
<dbReference type="RefSeq" id="WP_145034570.1">
    <property type="nucleotide sequence ID" value="NZ_CP036271.1"/>
</dbReference>
<feature type="compositionally biased region" description="Pro residues" evidence="1">
    <location>
        <begin position="339"/>
        <end position="348"/>
    </location>
</feature>
<reference evidence="2 3" key="1">
    <citation type="submission" date="2019-02" db="EMBL/GenBank/DDBJ databases">
        <title>Deep-cultivation of Planctomycetes and their phenomic and genomic characterization uncovers novel biology.</title>
        <authorList>
            <person name="Wiegand S."/>
            <person name="Jogler M."/>
            <person name="Boedeker C."/>
            <person name="Pinto D."/>
            <person name="Vollmers J."/>
            <person name="Rivas-Marin E."/>
            <person name="Kohn T."/>
            <person name="Peeters S.H."/>
            <person name="Heuer A."/>
            <person name="Rast P."/>
            <person name="Oberbeckmann S."/>
            <person name="Bunk B."/>
            <person name="Jeske O."/>
            <person name="Meyerdierks A."/>
            <person name="Storesund J.E."/>
            <person name="Kallscheuer N."/>
            <person name="Luecker S."/>
            <person name="Lage O.M."/>
            <person name="Pohl T."/>
            <person name="Merkel B.J."/>
            <person name="Hornburger P."/>
            <person name="Mueller R.-W."/>
            <person name="Bruemmer F."/>
            <person name="Labrenz M."/>
            <person name="Spormann A.M."/>
            <person name="Op den Camp H."/>
            <person name="Overmann J."/>
            <person name="Amann R."/>
            <person name="Jetten M.S.M."/>
            <person name="Mascher T."/>
            <person name="Medema M.H."/>
            <person name="Devos D.P."/>
            <person name="Kaster A.-K."/>
            <person name="Ovreas L."/>
            <person name="Rohde M."/>
            <person name="Galperin M.Y."/>
            <person name="Jogler C."/>
        </authorList>
    </citation>
    <scope>NUCLEOTIDE SEQUENCE [LARGE SCALE GENOMIC DNA]</scope>
    <source>
        <strain evidence="2 3">Pan44</strain>
    </source>
</reference>
<evidence type="ECO:0000313" key="3">
    <source>
        <dbReference type="Proteomes" id="UP000315700"/>
    </source>
</evidence>
<evidence type="ECO:0008006" key="4">
    <source>
        <dbReference type="Google" id="ProtNLM"/>
    </source>
</evidence>
<proteinExistence type="predicted"/>
<dbReference type="OrthoDB" id="233929at2"/>
<organism evidence="2 3">
    <name type="scientific">Caulifigura coniformis</name>
    <dbReference type="NCBI Taxonomy" id="2527983"/>
    <lineage>
        <taxon>Bacteria</taxon>
        <taxon>Pseudomonadati</taxon>
        <taxon>Planctomycetota</taxon>
        <taxon>Planctomycetia</taxon>
        <taxon>Planctomycetales</taxon>
        <taxon>Planctomycetaceae</taxon>
        <taxon>Caulifigura</taxon>
    </lineage>
</organism>
<dbReference type="Proteomes" id="UP000315700">
    <property type="component" value="Chromosome"/>
</dbReference>
<evidence type="ECO:0000313" key="2">
    <source>
        <dbReference type="EMBL" id="QDT57195.1"/>
    </source>
</evidence>
<accession>A0A517SM47</accession>
<dbReference type="AlphaFoldDB" id="A0A517SM47"/>
<feature type="region of interest" description="Disordered" evidence="1">
    <location>
        <begin position="282"/>
        <end position="364"/>
    </location>
</feature>
<name>A0A517SM47_9PLAN</name>
<dbReference type="InParanoid" id="A0A517SM47"/>
<feature type="region of interest" description="Disordered" evidence="1">
    <location>
        <begin position="199"/>
        <end position="218"/>
    </location>
</feature>
<dbReference type="EMBL" id="CP036271">
    <property type="protein sequence ID" value="QDT57195.1"/>
    <property type="molecule type" value="Genomic_DNA"/>
</dbReference>
<dbReference type="KEGG" id="ccos:Pan44_52620"/>
<evidence type="ECO:0000256" key="1">
    <source>
        <dbReference type="SAM" id="MobiDB-lite"/>
    </source>
</evidence>
<dbReference type="GO" id="GO:0015159">
    <property type="term" value="F:polysaccharide transmembrane transporter activity"/>
    <property type="evidence" value="ECO:0007669"/>
    <property type="project" value="InterPro"/>
</dbReference>
<dbReference type="InterPro" id="IPR049712">
    <property type="entry name" value="Poly_export"/>
</dbReference>
<keyword evidence="3" id="KW-1185">Reference proteome</keyword>
<dbReference type="PANTHER" id="PTHR33619:SF3">
    <property type="entry name" value="POLYSACCHARIDE EXPORT PROTEIN GFCE-RELATED"/>
    <property type="match status" value="1"/>
</dbReference>